<gene>
    <name evidence="6" type="ORF">E4191_16035</name>
</gene>
<dbReference type="AlphaFoldDB" id="A0A4Y5SQ88"/>
<dbReference type="KEGG" id="plia:E4191_16035"/>
<feature type="region of interest" description="Disordered" evidence="4">
    <location>
        <begin position="131"/>
        <end position="176"/>
    </location>
</feature>
<reference evidence="7" key="1">
    <citation type="submission" date="2019-05" db="EMBL/GenBank/DDBJ databases">
        <title>Tamlana fucoidanivorans sp. nov., isolated from the surface of algae collected from Fujian province in China.</title>
        <authorList>
            <person name="Li J."/>
        </authorList>
    </citation>
    <scope>NUCLEOTIDE SEQUENCE [LARGE SCALE GENOMIC DNA]</scope>
    <source>
        <strain evidence="7">2251</strain>
        <plasmid evidence="7">unnamed10</plasmid>
    </source>
</reference>
<dbReference type="Gene3D" id="1.10.10.10">
    <property type="entry name" value="Winged helix-like DNA-binding domain superfamily/Winged helix DNA-binding domain"/>
    <property type="match status" value="1"/>
</dbReference>
<dbReference type="RefSeq" id="WP_139615513.1">
    <property type="nucleotide sequence ID" value="NZ_CP040757.1"/>
</dbReference>
<organism evidence="6 7">
    <name type="scientific">Paracoccus liaowanqingii</name>
    <dbReference type="NCBI Taxonomy" id="2560053"/>
    <lineage>
        <taxon>Bacteria</taxon>
        <taxon>Pseudomonadati</taxon>
        <taxon>Pseudomonadota</taxon>
        <taxon>Alphaproteobacteria</taxon>
        <taxon>Rhodobacterales</taxon>
        <taxon>Paracoccaceae</taxon>
        <taxon>Paracoccus</taxon>
    </lineage>
</organism>
<proteinExistence type="predicted"/>
<name>A0A4Y5SQ88_9RHOB</name>
<accession>A0A4Y5SQ88</accession>
<feature type="domain" description="HTH gntR-type" evidence="5">
    <location>
        <begin position="55"/>
        <end position="87"/>
    </location>
</feature>
<dbReference type="InterPro" id="IPR000524">
    <property type="entry name" value="Tscrpt_reg_HTH_GntR"/>
</dbReference>
<keyword evidence="6" id="KW-0614">Plasmid</keyword>
<evidence type="ECO:0000313" key="7">
    <source>
        <dbReference type="Proteomes" id="UP000296374"/>
    </source>
</evidence>
<dbReference type="SUPFAM" id="SSF46785">
    <property type="entry name" value="Winged helix' DNA-binding domain"/>
    <property type="match status" value="1"/>
</dbReference>
<dbReference type="GO" id="GO:0003677">
    <property type="term" value="F:DNA binding"/>
    <property type="evidence" value="ECO:0007669"/>
    <property type="project" value="UniProtKB-KW"/>
</dbReference>
<dbReference type="InterPro" id="IPR036390">
    <property type="entry name" value="WH_DNA-bd_sf"/>
</dbReference>
<dbReference type="Proteomes" id="UP000296374">
    <property type="component" value="Plasmid unnamed10"/>
</dbReference>
<evidence type="ECO:0000256" key="4">
    <source>
        <dbReference type="SAM" id="MobiDB-lite"/>
    </source>
</evidence>
<evidence type="ECO:0000256" key="3">
    <source>
        <dbReference type="ARBA" id="ARBA00023163"/>
    </source>
</evidence>
<dbReference type="Pfam" id="PF00392">
    <property type="entry name" value="GntR"/>
    <property type="match status" value="1"/>
</dbReference>
<evidence type="ECO:0000256" key="1">
    <source>
        <dbReference type="ARBA" id="ARBA00023015"/>
    </source>
</evidence>
<keyword evidence="3" id="KW-0804">Transcription</keyword>
<evidence type="ECO:0000313" key="6">
    <source>
        <dbReference type="EMBL" id="QDA35682.1"/>
    </source>
</evidence>
<protein>
    <submittedName>
        <fullName evidence="6">GntR family transcriptional regulator</fullName>
    </submittedName>
</protein>
<geneLocation type="plasmid" evidence="6 7">
    <name>unnamed10</name>
</geneLocation>
<keyword evidence="2" id="KW-0238">DNA-binding</keyword>
<dbReference type="EMBL" id="CP040757">
    <property type="protein sequence ID" value="QDA35682.1"/>
    <property type="molecule type" value="Genomic_DNA"/>
</dbReference>
<sequence length="193" mass="21431">MTRQLPVRKLRGTWVQTERAAHEEWAQLIIRAPKAAAVMHILTARMGENNAVVISQRELQDATGVSRPTVQRALNTLRDENWIEIWQVGESGTVNAYVVNDRVAWHGSRDGIRRSLMSATLVLSEREQKGKEHLIGQNTPLKHVPTQLPGEQQLPSGDGLPPVSQPALPGMDADLPATRRLYDPVTGEMLEGQ</sequence>
<evidence type="ECO:0000259" key="5">
    <source>
        <dbReference type="Pfam" id="PF00392"/>
    </source>
</evidence>
<dbReference type="GO" id="GO:0003700">
    <property type="term" value="F:DNA-binding transcription factor activity"/>
    <property type="evidence" value="ECO:0007669"/>
    <property type="project" value="InterPro"/>
</dbReference>
<evidence type="ECO:0000256" key="2">
    <source>
        <dbReference type="ARBA" id="ARBA00023125"/>
    </source>
</evidence>
<keyword evidence="1" id="KW-0805">Transcription regulation</keyword>
<dbReference type="InterPro" id="IPR036388">
    <property type="entry name" value="WH-like_DNA-bd_sf"/>
</dbReference>